<dbReference type="PANTHER" id="PTHR28532:SF1">
    <property type="entry name" value="ORAL CANCER OVEREXPRESSED 1"/>
    <property type="match status" value="1"/>
</dbReference>
<dbReference type="PANTHER" id="PTHR28532">
    <property type="entry name" value="GEO13458P1"/>
    <property type="match status" value="1"/>
</dbReference>
<evidence type="ECO:0000313" key="2">
    <source>
        <dbReference type="Proteomes" id="UP001378592"/>
    </source>
</evidence>
<dbReference type="InterPro" id="IPR052436">
    <property type="entry name" value="LTO1_adapter"/>
</dbReference>
<gene>
    <name evidence="1" type="ORF">R5R35_013887</name>
</gene>
<dbReference type="Proteomes" id="UP001378592">
    <property type="component" value="Unassembled WGS sequence"/>
</dbReference>
<dbReference type="AlphaFoldDB" id="A0AAN9W1K6"/>
<sequence>MSAQERNDSDINDVFDSIALSENLIQKEGFEEGFKKGERDGAIEGFHIGFHKGIDIGNEIGYYIGAVEALHVLSKTEELTVRARQVLSKLRELLKEFPVCNDPNVDIICYLEKIRAKYKMICSLLKMEPNVPSSGEFSF</sequence>
<dbReference type="EMBL" id="JAZDUA010000097">
    <property type="protein sequence ID" value="KAK7868299.1"/>
    <property type="molecule type" value="Genomic_DNA"/>
</dbReference>
<accession>A0AAN9W1K6</accession>
<reference evidence="1 2" key="1">
    <citation type="submission" date="2024-03" db="EMBL/GenBank/DDBJ databases">
        <title>The genome assembly and annotation of the cricket Gryllus longicercus Weissman &amp; Gray.</title>
        <authorList>
            <person name="Szrajer S."/>
            <person name="Gray D."/>
            <person name="Ylla G."/>
        </authorList>
    </citation>
    <scope>NUCLEOTIDE SEQUENCE [LARGE SCALE GENOMIC DNA]</scope>
    <source>
        <strain evidence="1">DAG 2021-001</strain>
        <tissue evidence="1">Whole body minus gut</tissue>
    </source>
</reference>
<keyword evidence="2" id="KW-1185">Reference proteome</keyword>
<protein>
    <submittedName>
        <fullName evidence="1">Uncharacterized protein</fullName>
    </submittedName>
</protein>
<evidence type="ECO:0000313" key="1">
    <source>
        <dbReference type="EMBL" id="KAK7868299.1"/>
    </source>
</evidence>
<organism evidence="1 2">
    <name type="scientific">Gryllus longicercus</name>
    <dbReference type="NCBI Taxonomy" id="2509291"/>
    <lineage>
        <taxon>Eukaryota</taxon>
        <taxon>Metazoa</taxon>
        <taxon>Ecdysozoa</taxon>
        <taxon>Arthropoda</taxon>
        <taxon>Hexapoda</taxon>
        <taxon>Insecta</taxon>
        <taxon>Pterygota</taxon>
        <taxon>Neoptera</taxon>
        <taxon>Polyneoptera</taxon>
        <taxon>Orthoptera</taxon>
        <taxon>Ensifera</taxon>
        <taxon>Gryllidea</taxon>
        <taxon>Grylloidea</taxon>
        <taxon>Gryllidae</taxon>
        <taxon>Gryllinae</taxon>
        <taxon>Gryllus</taxon>
    </lineage>
</organism>
<proteinExistence type="predicted"/>
<comment type="caution">
    <text evidence="1">The sequence shown here is derived from an EMBL/GenBank/DDBJ whole genome shotgun (WGS) entry which is preliminary data.</text>
</comment>
<name>A0AAN9W1K6_9ORTH</name>